<dbReference type="Proteomes" id="UP001595719">
    <property type="component" value="Unassembled WGS sequence"/>
</dbReference>
<feature type="transmembrane region" description="Helical" evidence="1">
    <location>
        <begin position="14"/>
        <end position="32"/>
    </location>
</feature>
<keyword evidence="1" id="KW-0472">Membrane</keyword>
<name>A0ABV8W2Z5_9FLAO</name>
<evidence type="ECO:0000313" key="5">
    <source>
        <dbReference type="Proteomes" id="UP001595719"/>
    </source>
</evidence>
<dbReference type="Pfam" id="PF04235">
    <property type="entry name" value="DUF418"/>
    <property type="match status" value="1"/>
</dbReference>
<keyword evidence="5" id="KW-1185">Reference proteome</keyword>
<keyword evidence="1" id="KW-0812">Transmembrane</keyword>
<dbReference type="PANTHER" id="PTHR30590:SF2">
    <property type="entry name" value="INNER MEMBRANE PROTEIN"/>
    <property type="match status" value="1"/>
</dbReference>
<feature type="domain" description="Heparan-alpha-glucosaminide N-acetyltransferase catalytic" evidence="3">
    <location>
        <begin position="8"/>
        <end position="150"/>
    </location>
</feature>
<protein>
    <submittedName>
        <fullName evidence="4">DUF418 domain-containing protein</fullName>
    </submittedName>
</protein>
<comment type="caution">
    <text evidence="4">The sequence shown here is derived from an EMBL/GenBank/DDBJ whole genome shotgun (WGS) entry which is preliminary data.</text>
</comment>
<feature type="transmembrane region" description="Helical" evidence="1">
    <location>
        <begin position="275"/>
        <end position="299"/>
    </location>
</feature>
<evidence type="ECO:0000313" key="4">
    <source>
        <dbReference type="EMBL" id="MFC4390495.1"/>
    </source>
</evidence>
<feature type="transmembrane region" description="Helical" evidence="1">
    <location>
        <begin position="137"/>
        <end position="160"/>
    </location>
</feature>
<feature type="transmembrane region" description="Helical" evidence="1">
    <location>
        <begin position="319"/>
        <end position="337"/>
    </location>
</feature>
<dbReference type="RefSeq" id="WP_179005015.1">
    <property type="nucleotide sequence ID" value="NZ_JBHSCO010000002.1"/>
</dbReference>
<feature type="transmembrane region" description="Helical" evidence="1">
    <location>
        <begin position="52"/>
        <end position="78"/>
    </location>
</feature>
<dbReference type="Pfam" id="PF07786">
    <property type="entry name" value="HGSNAT_cat"/>
    <property type="match status" value="1"/>
</dbReference>
<reference evidence="5" key="1">
    <citation type="journal article" date="2019" name="Int. J. Syst. Evol. Microbiol.">
        <title>The Global Catalogue of Microorganisms (GCM) 10K type strain sequencing project: providing services to taxonomists for standard genome sequencing and annotation.</title>
        <authorList>
            <consortium name="The Broad Institute Genomics Platform"/>
            <consortium name="The Broad Institute Genome Sequencing Center for Infectious Disease"/>
            <person name="Wu L."/>
            <person name="Ma J."/>
        </authorList>
    </citation>
    <scope>NUCLEOTIDE SEQUENCE [LARGE SCALE GENOMIC DNA]</scope>
    <source>
        <strain evidence="5">CGMCC 1.15345</strain>
    </source>
</reference>
<dbReference type="EMBL" id="JBHSCO010000002">
    <property type="protein sequence ID" value="MFC4390495.1"/>
    <property type="molecule type" value="Genomic_DNA"/>
</dbReference>
<accession>A0ABV8W2Z5</accession>
<feature type="domain" description="DUF418" evidence="2">
    <location>
        <begin position="225"/>
        <end position="386"/>
    </location>
</feature>
<dbReference type="InterPro" id="IPR052529">
    <property type="entry name" value="Bact_Transport_Assoc"/>
</dbReference>
<dbReference type="InterPro" id="IPR012429">
    <property type="entry name" value="HGSNAT_cat"/>
</dbReference>
<dbReference type="PANTHER" id="PTHR30590">
    <property type="entry name" value="INNER MEMBRANE PROTEIN"/>
    <property type="match status" value="1"/>
</dbReference>
<feature type="transmembrane region" description="Helical" evidence="1">
    <location>
        <begin position="244"/>
        <end position="263"/>
    </location>
</feature>
<evidence type="ECO:0000259" key="3">
    <source>
        <dbReference type="Pfam" id="PF07786"/>
    </source>
</evidence>
<evidence type="ECO:0000259" key="2">
    <source>
        <dbReference type="Pfam" id="PF04235"/>
    </source>
</evidence>
<feature type="transmembrane region" description="Helical" evidence="1">
    <location>
        <begin position="343"/>
        <end position="363"/>
    </location>
</feature>
<sequence>MIANNPKRIEVMDALRGFALMIIVLLHCMQHFDIDYIPEYLPESIKTLDSIVASVFSYLFAGKAYAIFAFLFGFSFFIQNENQKKKGKNFRPRFLWRLILLFCFGIFNTIFFAGDILMLYAVLGIVLLLVSNLKTKYVFGIAIFLLLLPLEWYKVFNLLFNSEYVIKESSRSFYSYQTQLYLKGNSFVDVVIGNLTTGRISSFLWNWDTGKCFQTAGLFVLGTLAGRKQLFLTSKVNFIFWKKTLRYALIIVAILLIIRINIYSSFENKTLADSIMLIVTSWANFAFTFVLISLFILFYAKEKTQKVLEKLVPYGKMSLTNYVLQSIVGSVLFYQYGLGLFKYTGAVFSLIIGIVLFLLQLAFSNWWLKNHKQGPLEFIWHKLTWIASSKSK</sequence>
<feature type="transmembrane region" description="Helical" evidence="1">
    <location>
        <begin position="98"/>
        <end position="131"/>
    </location>
</feature>
<evidence type="ECO:0000256" key="1">
    <source>
        <dbReference type="SAM" id="Phobius"/>
    </source>
</evidence>
<organism evidence="4 5">
    <name type="scientific">Flavobacterium quisquiliarum</name>
    <dbReference type="NCBI Taxonomy" id="1834436"/>
    <lineage>
        <taxon>Bacteria</taxon>
        <taxon>Pseudomonadati</taxon>
        <taxon>Bacteroidota</taxon>
        <taxon>Flavobacteriia</taxon>
        <taxon>Flavobacteriales</taxon>
        <taxon>Flavobacteriaceae</taxon>
        <taxon>Flavobacterium</taxon>
    </lineage>
</organism>
<dbReference type="InterPro" id="IPR007349">
    <property type="entry name" value="DUF418"/>
</dbReference>
<proteinExistence type="predicted"/>
<gene>
    <name evidence="4" type="ORF">ACFOY0_05780</name>
</gene>
<keyword evidence="1" id="KW-1133">Transmembrane helix</keyword>